<protein>
    <submittedName>
        <fullName evidence="1">Uncharacterized protein</fullName>
    </submittedName>
</protein>
<comment type="caution">
    <text evidence="1">The sequence shown here is derived from an EMBL/GenBank/DDBJ whole genome shotgun (WGS) entry which is preliminary data.</text>
</comment>
<dbReference type="AlphaFoldDB" id="E6QWR8"/>
<name>E6QWR8_9ZZZZ</name>
<proteinExistence type="predicted"/>
<accession>E6QWR8</accession>
<sequence>MVPAELWLQVLAWTKTLFEATKAAIDLEQTFQKYAHDPETIREAQRVSIELSTYSQAEVESLLRRLEGCRDRFISQGGGKDRARCICSVLNEARDGNGGQLPLIDDWRSIYEQPQCSRAGLAGEGQQSWPDAGRAIQCDQLPSIVICAFLK</sequence>
<gene>
    <name evidence="1" type="ORF">CARN7_2532</name>
</gene>
<dbReference type="EMBL" id="CABR01000159">
    <property type="protein sequence ID" value="CBI11692.1"/>
    <property type="molecule type" value="Genomic_DNA"/>
</dbReference>
<reference evidence="1" key="1">
    <citation type="submission" date="2009-10" db="EMBL/GenBank/DDBJ databases">
        <title>Diversity of trophic interactions inside an arsenic-rich microbial ecosystem.</title>
        <authorList>
            <person name="Bertin P.N."/>
            <person name="Heinrich-Salmeron A."/>
            <person name="Pelletier E."/>
            <person name="Goulhen-Chollet F."/>
            <person name="Arsene-Ploetze F."/>
            <person name="Gallien S."/>
            <person name="Calteau A."/>
            <person name="Vallenet D."/>
            <person name="Casiot C."/>
            <person name="Chane-Woon-Ming B."/>
            <person name="Giloteaux L."/>
            <person name="Barakat M."/>
            <person name="Bonnefoy V."/>
            <person name="Bruneel O."/>
            <person name="Chandler M."/>
            <person name="Cleiss J."/>
            <person name="Duran R."/>
            <person name="Elbaz-Poulichet F."/>
            <person name="Fonknechten N."/>
            <person name="Lauga B."/>
            <person name="Mornico D."/>
            <person name="Ortet P."/>
            <person name="Schaeffer C."/>
            <person name="Siguier P."/>
            <person name="Alexander Thil Smith A."/>
            <person name="Van Dorsselaer A."/>
            <person name="Weissenbach J."/>
            <person name="Medigue C."/>
            <person name="Le Paslier D."/>
        </authorList>
    </citation>
    <scope>NUCLEOTIDE SEQUENCE</scope>
</reference>
<evidence type="ECO:0000313" key="1">
    <source>
        <dbReference type="EMBL" id="CBI11692.1"/>
    </source>
</evidence>
<organism evidence="1">
    <name type="scientific">mine drainage metagenome</name>
    <dbReference type="NCBI Taxonomy" id="410659"/>
    <lineage>
        <taxon>unclassified sequences</taxon>
        <taxon>metagenomes</taxon>
        <taxon>ecological metagenomes</taxon>
    </lineage>
</organism>